<keyword evidence="5" id="KW-1185">Reference proteome</keyword>
<evidence type="ECO:0000256" key="2">
    <source>
        <dbReference type="RuleBase" id="RU003476"/>
    </source>
</evidence>
<dbReference type="InterPro" id="IPR020084">
    <property type="entry name" value="NUDIX_hydrolase_CS"/>
</dbReference>
<protein>
    <recommendedName>
        <fullName evidence="3">Nudix hydrolase domain-containing protein</fullName>
    </recommendedName>
</protein>
<dbReference type="RefSeq" id="XP_033660555.1">
    <property type="nucleotide sequence ID" value="XM_033809647.1"/>
</dbReference>
<dbReference type="Proteomes" id="UP000799537">
    <property type="component" value="Unassembled WGS sequence"/>
</dbReference>
<evidence type="ECO:0000313" key="4">
    <source>
        <dbReference type="EMBL" id="KAF2159666.1"/>
    </source>
</evidence>
<dbReference type="Pfam" id="PF00293">
    <property type="entry name" value="NUDIX"/>
    <property type="match status" value="1"/>
</dbReference>
<comment type="similarity">
    <text evidence="2">Belongs to the Nudix hydrolase family.</text>
</comment>
<dbReference type="InterPro" id="IPR000086">
    <property type="entry name" value="NUDIX_hydrolase_dom"/>
</dbReference>
<dbReference type="CDD" id="cd18888">
    <property type="entry name" value="NUDIX_ADPRase_Nudt5"/>
    <property type="match status" value="1"/>
</dbReference>
<feature type="domain" description="Nudix hydrolase" evidence="3">
    <location>
        <begin position="52"/>
        <end position="192"/>
    </location>
</feature>
<dbReference type="GO" id="GO:0005634">
    <property type="term" value="C:nucleus"/>
    <property type="evidence" value="ECO:0007669"/>
    <property type="project" value="TreeGrafter"/>
</dbReference>
<dbReference type="PRINTS" id="PR00502">
    <property type="entry name" value="NUDIXFAMILY"/>
</dbReference>
<dbReference type="Gene3D" id="3.90.79.10">
    <property type="entry name" value="Nucleoside Triphosphate Pyrophosphohydrolase"/>
    <property type="match status" value="1"/>
</dbReference>
<gene>
    <name evidence="4" type="ORF">M409DRAFT_29832</name>
</gene>
<dbReference type="GO" id="GO:0019693">
    <property type="term" value="P:ribose phosphate metabolic process"/>
    <property type="evidence" value="ECO:0007669"/>
    <property type="project" value="TreeGrafter"/>
</dbReference>
<dbReference type="AlphaFoldDB" id="A0A6A6C1S1"/>
<dbReference type="EMBL" id="ML993634">
    <property type="protein sequence ID" value="KAF2159666.1"/>
    <property type="molecule type" value="Genomic_DNA"/>
</dbReference>
<dbReference type="GeneID" id="54562919"/>
<dbReference type="GO" id="GO:0047631">
    <property type="term" value="F:ADP-ribose diphosphatase activity"/>
    <property type="evidence" value="ECO:0007669"/>
    <property type="project" value="TreeGrafter"/>
</dbReference>
<dbReference type="GO" id="GO:0006753">
    <property type="term" value="P:nucleoside phosphate metabolic process"/>
    <property type="evidence" value="ECO:0007669"/>
    <property type="project" value="TreeGrafter"/>
</dbReference>
<dbReference type="PANTHER" id="PTHR11839">
    <property type="entry name" value="UDP/ADP-SUGAR PYROPHOSPHATASE"/>
    <property type="match status" value="1"/>
</dbReference>
<organism evidence="4 5">
    <name type="scientific">Zasmidium cellare ATCC 36951</name>
    <dbReference type="NCBI Taxonomy" id="1080233"/>
    <lineage>
        <taxon>Eukaryota</taxon>
        <taxon>Fungi</taxon>
        <taxon>Dikarya</taxon>
        <taxon>Ascomycota</taxon>
        <taxon>Pezizomycotina</taxon>
        <taxon>Dothideomycetes</taxon>
        <taxon>Dothideomycetidae</taxon>
        <taxon>Mycosphaerellales</taxon>
        <taxon>Mycosphaerellaceae</taxon>
        <taxon>Zasmidium</taxon>
    </lineage>
</organism>
<dbReference type="OrthoDB" id="10249920at2759"/>
<proteinExistence type="inferred from homology"/>
<sequence length="235" mass="26510">MSTSQQLPRIDKIGPLKPEEAKWTELRKIEWTDQSGKPRIWESAARKTRKESGIDAVTIAPILRHPSKPPSTMLVLQYRPPVEAVCVEFPAGLIDAGETPEQAAVRELREETGYVGTVLDVSPTVVADPGLTNANMQMVTIEVNLKEGEETPEQHLDEGEHIERVIVPLNELYHKLQALSKEEGKIVDARLFHWALGLHWADFDKQGYVTDIYVAFVAYGWHWGGKYTQTSETRE</sequence>
<evidence type="ECO:0000259" key="3">
    <source>
        <dbReference type="PROSITE" id="PS51462"/>
    </source>
</evidence>
<evidence type="ECO:0000256" key="1">
    <source>
        <dbReference type="ARBA" id="ARBA00022801"/>
    </source>
</evidence>
<dbReference type="InterPro" id="IPR020476">
    <property type="entry name" value="Nudix_hydrolase"/>
</dbReference>
<evidence type="ECO:0000313" key="5">
    <source>
        <dbReference type="Proteomes" id="UP000799537"/>
    </source>
</evidence>
<dbReference type="FunFam" id="3.90.79.10:FF:000016">
    <property type="entry name" value="ADP-sugar pyrophosphatase isoform X1"/>
    <property type="match status" value="1"/>
</dbReference>
<keyword evidence="1 2" id="KW-0378">Hydrolase</keyword>
<dbReference type="PROSITE" id="PS51462">
    <property type="entry name" value="NUDIX"/>
    <property type="match status" value="1"/>
</dbReference>
<accession>A0A6A6C1S1</accession>
<dbReference type="PROSITE" id="PS00893">
    <property type="entry name" value="NUDIX_BOX"/>
    <property type="match status" value="1"/>
</dbReference>
<dbReference type="PANTHER" id="PTHR11839:SF26">
    <property type="entry name" value="ADP-RIBOSE DIPHOSPHATASE"/>
    <property type="match status" value="1"/>
</dbReference>
<dbReference type="SUPFAM" id="SSF55811">
    <property type="entry name" value="Nudix"/>
    <property type="match status" value="1"/>
</dbReference>
<reference evidence="4" key="1">
    <citation type="journal article" date="2020" name="Stud. Mycol.">
        <title>101 Dothideomycetes genomes: a test case for predicting lifestyles and emergence of pathogens.</title>
        <authorList>
            <person name="Haridas S."/>
            <person name="Albert R."/>
            <person name="Binder M."/>
            <person name="Bloem J."/>
            <person name="Labutti K."/>
            <person name="Salamov A."/>
            <person name="Andreopoulos B."/>
            <person name="Baker S."/>
            <person name="Barry K."/>
            <person name="Bills G."/>
            <person name="Bluhm B."/>
            <person name="Cannon C."/>
            <person name="Castanera R."/>
            <person name="Culley D."/>
            <person name="Daum C."/>
            <person name="Ezra D."/>
            <person name="Gonzalez J."/>
            <person name="Henrissat B."/>
            <person name="Kuo A."/>
            <person name="Liang C."/>
            <person name="Lipzen A."/>
            <person name="Lutzoni F."/>
            <person name="Magnuson J."/>
            <person name="Mondo S."/>
            <person name="Nolan M."/>
            <person name="Ohm R."/>
            <person name="Pangilinan J."/>
            <person name="Park H.-J."/>
            <person name="Ramirez L."/>
            <person name="Alfaro M."/>
            <person name="Sun H."/>
            <person name="Tritt A."/>
            <person name="Yoshinaga Y."/>
            <person name="Zwiers L.-H."/>
            <person name="Turgeon B."/>
            <person name="Goodwin S."/>
            <person name="Spatafora J."/>
            <person name="Crous P."/>
            <person name="Grigoriev I."/>
        </authorList>
    </citation>
    <scope>NUCLEOTIDE SEQUENCE</scope>
    <source>
        <strain evidence="4">ATCC 36951</strain>
    </source>
</reference>
<dbReference type="InterPro" id="IPR015797">
    <property type="entry name" value="NUDIX_hydrolase-like_dom_sf"/>
</dbReference>
<name>A0A6A6C1S1_ZASCE</name>